<reference evidence="6 7" key="1">
    <citation type="submission" date="2020-04" db="EMBL/GenBank/DDBJ databases">
        <title>Perkinsus olseni comparative genomics.</title>
        <authorList>
            <person name="Bogema D.R."/>
        </authorList>
    </citation>
    <scope>NUCLEOTIDE SEQUENCE [LARGE SCALE GENOMIC DNA]</scope>
    <source>
        <strain evidence="6">ATCC PRA-205</strain>
    </source>
</reference>
<evidence type="ECO:0000313" key="7">
    <source>
        <dbReference type="Proteomes" id="UP000574390"/>
    </source>
</evidence>
<evidence type="ECO:0000256" key="1">
    <source>
        <dbReference type="ARBA" id="ARBA00004141"/>
    </source>
</evidence>
<dbReference type="EMBL" id="JABANM010001599">
    <property type="protein sequence ID" value="KAF4754008.1"/>
    <property type="molecule type" value="Genomic_DNA"/>
</dbReference>
<dbReference type="SUPFAM" id="SSF103481">
    <property type="entry name" value="Multidrug resistance efflux transporter EmrE"/>
    <property type="match status" value="1"/>
</dbReference>
<accession>A0A7J6U9A2</accession>
<sequence>MSRYLLYFIVGVLSGTGTYTIMKTMYQSSSIGLDGWAPHLFVKPGFVTTVTMLAMFTSAFVHLVSLCFQGYRKNLQSVKLKILLVVAIPALCELSGSSLQNIALVYIPASIFQILKGSVLIFSALFRRIFLRKRFTDSNWVGLCICVFGLIPVAIAHVLSKRTPGRVGSADIALGLGLVLAAQFMRGAQFVVEEYLLKPPHTLPPLLMVGVEGFWGSLLMLSFALPLLQHVPGYDVGGVLENTSDTLMMLRESSVLMSLAVGLFTAFFIYKLSAALVTAQSSAVHRSFLEVTRTLSVWVLSIIMYYTSSDHHLGEPLTWYSIIQAFGFTILVYGQLIYDNVLSIPFRSACFSSQSEVERRKDQGVSGDLEEHPCSRP</sequence>
<dbReference type="InterPro" id="IPR037185">
    <property type="entry name" value="EmrE-like"/>
</dbReference>
<proteinExistence type="predicted"/>
<dbReference type="AlphaFoldDB" id="A0A7J6U9A2"/>
<comment type="subcellular location">
    <subcellularLocation>
        <location evidence="1">Membrane</location>
        <topology evidence="1">Multi-pass membrane protein</topology>
    </subcellularLocation>
</comment>
<dbReference type="PANTHER" id="PTHR13146">
    <property type="match status" value="1"/>
</dbReference>
<feature type="transmembrane region" description="Helical" evidence="5">
    <location>
        <begin position="319"/>
        <end position="338"/>
    </location>
</feature>
<organism evidence="6 7">
    <name type="scientific">Perkinsus olseni</name>
    <name type="common">Perkinsus atlanticus</name>
    <dbReference type="NCBI Taxonomy" id="32597"/>
    <lineage>
        <taxon>Eukaryota</taxon>
        <taxon>Sar</taxon>
        <taxon>Alveolata</taxon>
        <taxon>Perkinsozoa</taxon>
        <taxon>Perkinsea</taxon>
        <taxon>Perkinsida</taxon>
        <taxon>Perkinsidae</taxon>
        <taxon>Perkinsus</taxon>
    </lineage>
</organism>
<feature type="transmembrane region" description="Helical" evidence="5">
    <location>
        <begin position="248"/>
        <end position="270"/>
    </location>
</feature>
<dbReference type="Pfam" id="PF04142">
    <property type="entry name" value="Nuc_sug_transp"/>
    <property type="match status" value="1"/>
</dbReference>
<evidence type="ECO:0000313" key="6">
    <source>
        <dbReference type="EMBL" id="KAF4754008.1"/>
    </source>
</evidence>
<evidence type="ECO:0000256" key="3">
    <source>
        <dbReference type="ARBA" id="ARBA00022989"/>
    </source>
</evidence>
<keyword evidence="2 5" id="KW-0812">Transmembrane</keyword>
<feature type="transmembrane region" description="Helical" evidence="5">
    <location>
        <begin position="291"/>
        <end position="307"/>
    </location>
</feature>
<dbReference type="InterPro" id="IPR007271">
    <property type="entry name" value="Nuc_sug_transpt"/>
</dbReference>
<gene>
    <name evidence="6" type="ORF">FOZ62_000752</name>
</gene>
<keyword evidence="4 5" id="KW-0472">Membrane</keyword>
<protein>
    <recommendedName>
        <fullName evidence="8">NIPA-like protein 3</fullName>
    </recommendedName>
</protein>
<evidence type="ECO:0008006" key="8">
    <source>
        <dbReference type="Google" id="ProtNLM"/>
    </source>
</evidence>
<evidence type="ECO:0000256" key="5">
    <source>
        <dbReference type="SAM" id="Phobius"/>
    </source>
</evidence>
<dbReference type="GO" id="GO:0000139">
    <property type="term" value="C:Golgi membrane"/>
    <property type="evidence" value="ECO:0007669"/>
    <property type="project" value="InterPro"/>
</dbReference>
<feature type="transmembrane region" description="Helical" evidence="5">
    <location>
        <begin position="138"/>
        <end position="159"/>
    </location>
</feature>
<feature type="transmembrane region" description="Helical" evidence="5">
    <location>
        <begin position="206"/>
        <end position="228"/>
    </location>
</feature>
<feature type="transmembrane region" description="Helical" evidence="5">
    <location>
        <begin position="105"/>
        <end position="126"/>
    </location>
</feature>
<evidence type="ECO:0000256" key="2">
    <source>
        <dbReference type="ARBA" id="ARBA00022692"/>
    </source>
</evidence>
<keyword evidence="3 5" id="KW-1133">Transmembrane helix</keyword>
<feature type="transmembrane region" description="Helical" evidence="5">
    <location>
        <begin position="80"/>
        <end position="99"/>
    </location>
</feature>
<feature type="transmembrane region" description="Helical" evidence="5">
    <location>
        <begin position="46"/>
        <end position="68"/>
    </location>
</feature>
<comment type="caution">
    <text evidence="6">The sequence shown here is derived from an EMBL/GenBank/DDBJ whole genome shotgun (WGS) entry which is preliminary data.</text>
</comment>
<feature type="transmembrane region" description="Helical" evidence="5">
    <location>
        <begin position="165"/>
        <end position="185"/>
    </location>
</feature>
<evidence type="ECO:0000256" key="4">
    <source>
        <dbReference type="ARBA" id="ARBA00023136"/>
    </source>
</evidence>
<name>A0A7J6U9A2_PEROL</name>
<dbReference type="Proteomes" id="UP000574390">
    <property type="component" value="Unassembled WGS sequence"/>
</dbReference>
<feature type="transmembrane region" description="Helical" evidence="5">
    <location>
        <begin position="5"/>
        <end position="26"/>
    </location>
</feature>
<dbReference type="GO" id="GO:0015165">
    <property type="term" value="F:pyrimidine nucleotide-sugar transmembrane transporter activity"/>
    <property type="evidence" value="ECO:0007669"/>
    <property type="project" value="InterPro"/>
</dbReference>